<organism evidence="1 2">
    <name type="scientific">Polarella glacialis</name>
    <name type="common">Dinoflagellate</name>
    <dbReference type="NCBI Taxonomy" id="89957"/>
    <lineage>
        <taxon>Eukaryota</taxon>
        <taxon>Sar</taxon>
        <taxon>Alveolata</taxon>
        <taxon>Dinophyceae</taxon>
        <taxon>Suessiales</taxon>
        <taxon>Suessiaceae</taxon>
        <taxon>Polarella</taxon>
    </lineage>
</organism>
<dbReference type="Proteomes" id="UP000626109">
    <property type="component" value="Unassembled WGS sequence"/>
</dbReference>
<protein>
    <submittedName>
        <fullName evidence="1">Uncharacterized protein</fullName>
    </submittedName>
</protein>
<proteinExistence type="predicted"/>
<name>A0A813JQ55_POLGL</name>
<dbReference type="AlphaFoldDB" id="A0A813JQ55"/>
<gene>
    <name evidence="1" type="ORF">PGLA2088_LOCUS21879</name>
</gene>
<evidence type="ECO:0000313" key="2">
    <source>
        <dbReference type="Proteomes" id="UP000626109"/>
    </source>
</evidence>
<reference evidence="1" key="1">
    <citation type="submission" date="2021-02" db="EMBL/GenBank/DDBJ databases">
        <authorList>
            <person name="Dougan E. K."/>
            <person name="Rhodes N."/>
            <person name="Thang M."/>
            <person name="Chan C."/>
        </authorList>
    </citation>
    <scope>NUCLEOTIDE SEQUENCE</scope>
</reference>
<dbReference type="EMBL" id="CAJNNW010025850">
    <property type="protein sequence ID" value="CAE8680402.1"/>
    <property type="molecule type" value="Genomic_DNA"/>
</dbReference>
<evidence type="ECO:0000313" key="1">
    <source>
        <dbReference type="EMBL" id="CAE8680402.1"/>
    </source>
</evidence>
<comment type="caution">
    <text evidence="1">The sequence shown here is derived from an EMBL/GenBank/DDBJ whole genome shotgun (WGS) entry which is preliminary data.</text>
</comment>
<accession>A0A813JQ55</accession>
<sequence>MSRGNEPRLVVHNTFLEFDDVAREDVAHVGRRPRAQTDITNDHFSTNAPRKVSYHVDESEPNAFGGAGSQFGKLGSLAEVGGHDFTGLGFSAEISAAALAAANANNNAMAAASMPRA</sequence>